<dbReference type="Ensembl" id="ENSBJAT00000007612.1">
    <property type="protein sequence ID" value="ENSBJAP00000007397.1"/>
    <property type="gene ID" value="ENSBJAG00000005217.1"/>
</dbReference>
<accession>A0A8C0HHG4</accession>
<dbReference type="Proteomes" id="UP000694555">
    <property type="component" value="Unplaced"/>
</dbReference>
<evidence type="ECO:0000313" key="1">
    <source>
        <dbReference type="Ensembl" id="ENSBJAP00000007397.1"/>
    </source>
</evidence>
<name>A0A8C0HHG4_9AVES</name>
<dbReference type="AlphaFoldDB" id="A0A8C0HHG4"/>
<proteinExistence type="predicted"/>
<evidence type="ECO:0000313" key="2">
    <source>
        <dbReference type="Proteomes" id="UP000694555"/>
    </source>
</evidence>
<reference evidence="1" key="1">
    <citation type="submission" date="2025-08" db="UniProtKB">
        <authorList>
            <consortium name="Ensembl"/>
        </authorList>
    </citation>
    <scope>IDENTIFICATION</scope>
</reference>
<reference evidence="1" key="2">
    <citation type="submission" date="2025-09" db="UniProtKB">
        <authorList>
            <consortium name="Ensembl"/>
        </authorList>
    </citation>
    <scope>IDENTIFICATION</scope>
</reference>
<sequence length="82" mass="9657">FIFLLWDIAVSGNKSFTLCLMGKRKFEEKRVHCSKSLRKSLWSRPARRCCLLSSNQLILELPLHISRLIYQNLKGLFLQKSF</sequence>
<organism evidence="1 2">
    <name type="scientific">Buteo japonicus</name>
    <dbReference type="NCBI Taxonomy" id="224669"/>
    <lineage>
        <taxon>Eukaryota</taxon>
        <taxon>Metazoa</taxon>
        <taxon>Chordata</taxon>
        <taxon>Craniata</taxon>
        <taxon>Vertebrata</taxon>
        <taxon>Euteleostomi</taxon>
        <taxon>Archelosauria</taxon>
        <taxon>Archosauria</taxon>
        <taxon>Dinosauria</taxon>
        <taxon>Saurischia</taxon>
        <taxon>Theropoda</taxon>
        <taxon>Coelurosauria</taxon>
        <taxon>Aves</taxon>
        <taxon>Neognathae</taxon>
        <taxon>Neoaves</taxon>
        <taxon>Telluraves</taxon>
        <taxon>Accipitrimorphae</taxon>
        <taxon>Accipitriformes</taxon>
        <taxon>Accipitridae</taxon>
        <taxon>Accipitrinae</taxon>
        <taxon>Buteo</taxon>
    </lineage>
</organism>
<protein>
    <submittedName>
        <fullName evidence="1">Uncharacterized protein</fullName>
    </submittedName>
</protein>
<keyword evidence="2" id="KW-1185">Reference proteome</keyword>